<feature type="region of interest" description="Disordered" evidence="1">
    <location>
        <begin position="1"/>
        <end position="31"/>
    </location>
</feature>
<reference evidence="2" key="1">
    <citation type="submission" date="2009-11" db="EMBL/GenBank/DDBJ databases">
        <authorList>
            <consortium name="The Broad Institute Genome Sequencing Platform"/>
            <person name="Ward D."/>
            <person name="Feldgarden M."/>
            <person name="Earl A."/>
            <person name="Young S.K."/>
            <person name="Zeng Q."/>
            <person name="Koehrsen M."/>
            <person name="Alvarado L."/>
            <person name="Berlin A."/>
            <person name="Bochicchio J."/>
            <person name="Borenstein D."/>
            <person name="Chapman S.B."/>
            <person name="Chen Z."/>
            <person name="Engels R."/>
            <person name="Freedman E."/>
            <person name="Gellesch M."/>
            <person name="Goldberg J."/>
            <person name="Griggs A."/>
            <person name="Gujja S."/>
            <person name="Heilman E."/>
            <person name="Heiman D."/>
            <person name="Hepburn T."/>
            <person name="Howarth C."/>
            <person name="Jen D."/>
            <person name="Larson L."/>
            <person name="Lewis B."/>
            <person name="Mehta T."/>
            <person name="Park D."/>
            <person name="Pearson M."/>
            <person name="Roberts A."/>
            <person name="Saif S."/>
            <person name="Shea T."/>
            <person name="Shenoy N."/>
            <person name="Sisk P."/>
            <person name="Stolte C."/>
            <person name="Sykes S."/>
            <person name="Thomson T."/>
            <person name="Walk T."/>
            <person name="White J."/>
            <person name="Yandava C."/>
            <person name="Izard J."/>
            <person name="Baranova O.V."/>
            <person name="Blanton J.M."/>
            <person name="Tanner A.C."/>
            <person name="Dewhirst F.E."/>
            <person name="Haas B."/>
            <person name="Nusbaum C."/>
            <person name="Birren B."/>
        </authorList>
    </citation>
    <scope>NUCLEOTIDE SEQUENCE [LARGE SCALE GENOMIC DNA]</scope>
    <source>
        <strain evidence="2">1-1 BBBD Race 1</strain>
    </source>
</reference>
<dbReference type="Proteomes" id="UP000005240">
    <property type="component" value="Unassembled WGS sequence"/>
</dbReference>
<dbReference type="EMBL" id="ADAS02000260">
    <property type="protein sequence ID" value="OAV87871.1"/>
    <property type="molecule type" value="Genomic_DNA"/>
</dbReference>
<evidence type="ECO:0000256" key="1">
    <source>
        <dbReference type="SAM" id="MobiDB-lite"/>
    </source>
</evidence>
<name>A0A180G5C6_PUCT1</name>
<organism evidence="2">
    <name type="scientific">Puccinia triticina (isolate 1-1 / race 1 (BBBD))</name>
    <name type="common">Brown leaf rust fungus</name>
    <dbReference type="NCBI Taxonomy" id="630390"/>
    <lineage>
        <taxon>Eukaryota</taxon>
        <taxon>Fungi</taxon>
        <taxon>Dikarya</taxon>
        <taxon>Basidiomycota</taxon>
        <taxon>Pucciniomycotina</taxon>
        <taxon>Pucciniomycetes</taxon>
        <taxon>Pucciniales</taxon>
        <taxon>Pucciniaceae</taxon>
        <taxon>Puccinia</taxon>
    </lineage>
</organism>
<dbReference type="VEuPathDB" id="FungiDB:PTTG_06386"/>
<reference evidence="2" key="2">
    <citation type="submission" date="2016-05" db="EMBL/GenBank/DDBJ databases">
        <title>Comparative analysis highlights variable genome content of wheat rusts and divergence of the mating loci.</title>
        <authorList>
            <person name="Cuomo C.A."/>
            <person name="Bakkeren G."/>
            <person name="Szabo L."/>
            <person name="Khalil H."/>
            <person name="Joly D."/>
            <person name="Goldberg J."/>
            <person name="Young S."/>
            <person name="Zeng Q."/>
            <person name="Fellers J."/>
        </authorList>
    </citation>
    <scope>NUCLEOTIDE SEQUENCE [LARGE SCALE GENOMIC DNA]</scope>
    <source>
        <strain evidence="2">1-1 BBBD Race 1</strain>
    </source>
</reference>
<dbReference type="EnsemblFungi" id="PTTG_06386-t43_1">
    <property type="protein sequence ID" value="PTTG_06386-t43_1-p1"/>
    <property type="gene ID" value="PTTG_06386"/>
</dbReference>
<evidence type="ECO:0000313" key="4">
    <source>
        <dbReference type="Proteomes" id="UP000005240"/>
    </source>
</evidence>
<dbReference type="OrthoDB" id="10660996at2759"/>
<gene>
    <name evidence="2" type="ORF">PTTG_06386</name>
</gene>
<sequence>MNTQSNHITPHPAHVPQPDAQGNWPMPGPKDWDSIHDDMQPDLAAGPIAQTRPPLLDRSLGPICGGYQPGSYAQDPVPGYHPQMPPGTPSHALQGQRGPQIMTPGHHALQGHPGSQIMTPAGLPQTYYTSPQAHHTQATQVGLVLSDIPLPITAPAPTTPTAAYQISHIRHQHAAPSRYPHPIENIGALRANISNTAEFIRVASPIFDIPEHKKWPAAVVLILAGLQDMKAELVSHIVAELKPQAAELVSNIVAELKPQAQEVTADQGPAAAKSNTASGLKAFLRSNLHLLLVKGELDVYGRLTSCKATAAVTPFSVIKVDNAKWNLELDSMITLALKAKKYKIVSMLQDHLPTTGKPPAPVPQLSDLVTSVFLAMLPRYKDSDPATILREVNAPAKARLAHMRLIFNLN</sequence>
<proteinExistence type="predicted"/>
<reference evidence="3" key="4">
    <citation type="submission" date="2025-05" db="UniProtKB">
        <authorList>
            <consortium name="EnsemblFungi"/>
        </authorList>
    </citation>
    <scope>IDENTIFICATION</scope>
    <source>
        <strain evidence="3">isolate 1-1 / race 1 (BBBD)</strain>
    </source>
</reference>
<dbReference type="AlphaFoldDB" id="A0A180G5C6"/>
<reference evidence="3 4" key="3">
    <citation type="journal article" date="2017" name="G3 (Bethesda)">
        <title>Comparative analysis highlights variable genome content of wheat rusts and divergence of the mating loci.</title>
        <authorList>
            <person name="Cuomo C.A."/>
            <person name="Bakkeren G."/>
            <person name="Khalil H.B."/>
            <person name="Panwar V."/>
            <person name="Joly D."/>
            <person name="Linning R."/>
            <person name="Sakthikumar S."/>
            <person name="Song X."/>
            <person name="Adiconis X."/>
            <person name="Fan L."/>
            <person name="Goldberg J.M."/>
            <person name="Levin J.Z."/>
            <person name="Young S."/>
            <person name="Zeng Q."/>
            <person name="Anikster Y."/>
            <person name="Bruce M."/>
            <person name="Wang M."/>
            <person name="Yin C."/>
            <person name="McCallum B."/>
            <person name="Szabo L.J."/>
            <person name="Hulbert S."/>
            <person name="Chen X."/>
            <person name="Fellers J.P."/>
        </authorList>
    </citation>
    <scope>NUCLEOTIDE SEQUENCE</scope>
    <source>
        <strain evidence="3">isolate 1-1 / race 1 (BBBD)</strain>
        <strain evidence="4">Isolate 1-1 / race 1 (BBBD)</strain>
    </source>
</reference>
<protein>
    <submittedName>
        <fullName evidence="2 3">Uncharacterized protein</fullName>
    </submittedName>
</protein>
<evidence type="ECO:0000313" key="3">
    <source>
        <dbReference type="EnsemblFungi" id="PTTG_06386-t43_1-p1"/>
    </source>
</evidence>
<evidence type="ECO:0000313" key="2">
    <source>
        <dbReference type="EMBL" id="OAV87871.1"/>
    </source>
</evidence>
<accession>A0A180G5C6</accession>
<keyword evidence="4" id="KW-1185">Reference proteome</keyword>